<sequence>MQPPQYVKAASVTNNCAFAVQIVAIFGTDEQVQAGKEKIHVKMTAEPAECVSFPAQSFQMESWEEVAPLEAVEVEEVPKSQHGNVQSNGNRLSYAPQANGIIDVLHLSVNSHESEGFVVRCKE</sequence>
<proteinExistence type="predicted"/>
<gene>
    <name evidence="1" type="ORF">BN9_073720</name>
</gene>
<reference evidence="1 2" key="1">
    <citation type="submission" date="2012-05" db="EMBL/GenBank/DDBJ databases">
        <title>Recombination and specialization in a pathogen metapopulation.</title>
        <authorList>
            <person name="Gardiner A."/>
            <person name="Kemen E."/>
            <person name="Schultz-Larsen T."/>
            <person name="MacLean D."/>
            <person name="Van Oosterhout C."/>
            <person name="Jones J.D.G."/>
        </authorList>
    </citation>
    <scope>NUCLEOTIDE SEQUENCE [LARGE SCALE GENOMIC DNA]</scope>
    <source>
        <strain evidence="1 2">Ac Nc2</strain>
    </source>
</reference>
<keyword evidence="2" id="KW-1185">Reference proteome</keyword>
<dbReference type="InParanoid" id="A0A024GHV0"/>
<accession>A0A024GHV0</accession>
<comment type="caution">
    <text evidence="1">The sequence shown here is derived from an EMBL/GenBank/DDBJ whole genome shotgun (WGS) entry which is preliminary data.</text>
</comment>
<evidence type="ECO:0000313" key="1">
    <source>
        <dbReference type="EMBL" id="CCI46443.1"/>
    </source>
</evidence>
<protein>
    <submittedName>
        <fullName evidence="1">Uncharacterized protein</fullName>
    </submittedName>
</protein>
<dbReference type="Proteomes" id="UP000053237">
    <property type="component" value="Unassembled WGS sequence"/>
</dbReference>
<dbReference type="AlphaFoldDB" id="A0A024GHV0"/>
<evidence type="ECO:0000313" key="2">
    <source>
        <dbReference type="Proteomes" id="UP000053237"/>
    </source>
</evidence>
<dbReference type="EMBL" id="CAIX01000127">
    <property type="protein sequence ID" value="CCI46443.1"/>
    <property type="molecule type" value="Genomic_DNA"/>
</dbReference>
<name>A0A024GHV0_9STRA</name>
<organism evidence="1 2">
    <name type="scientific">Albugo candida</name>
    <dbReference type="NCBI Taxonomy" id="65357"/>
    <lineage>
        <taxon>Eukaryota</taxon>
        <taxon>Sar</taxon>
        <taxon>Stramenopiles</taxon>
        <taxon>Oomycota</taxon>
        <taxon>Peronosporomycetes</taxon>
        <taxon>Albuginales</taxon>
        <taxon>Albuginaceae</taxon>
        <taxon>Albugo</taxon>
    </lineage>
</organism>